<organism evidence="2 3">
    <name type="scientific">Linnemannia schmuckeri</name>
    <dbReference type="NCBI Taxonomy" id="64567"/>
    <lineage>
        <taxon>Eukaryota</taxon>
        <taxon>Fungi</taxon>
        <taxon>Fungi incertae sedis</taxon>
        <taxon>Mucoromycota</taxon>
        <taxon>Mortierellomycotina</taxon>
        <taxon>Mortierellomycetes</taxon>
        <taxon>Mortierellales</taxon>
        <taxon>Mortierellaceae</taxon>
        <taxon>Linnemannia</taxon>
    </lineage>
</organism>
<feature type="region of interest" description="Disordered" evidence="1">
    <location>
        <begin position="47"/>
        <end position="67"/>
    </location>
</feature>
<gene>
    <name evidence="2" type="ORF">BG015_005259</name>
</gene>
<dbReference type="AlphaFoldDB" id="A0A9P5UXG1"/>
<feature type="compositionally biased region" description="Polar residues" evidence="1">
    <location>
        <begin position="49"/>
        <end position="67"/>
    </location>
</feature>
<feature type="non-terminal residue" evidence="2">
    <location>
        <position position="67"/>
    </location>
</feature>
<reference evidence="2" key="1">
    <citation type="journal article" date="2020" name="Fungal Divers.">
        <title>Resolving the Mortierellaceae phylogeny through synthesis of multi-gene phylogenetics and phylogenomics.</title>
        <authorList>
            <person name="Vandepol N."/>
            <person name="Liber J."/>
            <person name="Desiro A."/>
            <person name="Na H."/>
            <person name="Kennedy M."/>
            <person name="Barry K."/>
            <person name="Grigoriev I.V."/>
            <person name="Miller A.N."/>
            <person name="O'Donnell K."/>
            <person name="Stajich J.E."/>
            <person name="Bonito G."/>
        </authorList>
    </citation>
    <scope>NUCLEOTIDE SEQUENCE</scope>
    <source>
        <strain evidence="2">NRRL 6426</strain>
    </source>
</reference>
<evidence type="ECO:0000313" key="2">
    <source>
        <dbReference type="EMBL" id="KAF9123702.1"/>
    </source>
</evidence>
<evidence type="ECO:0000256" key="1">
    <source>
        <dbReference type="SAM" id="MobiDB-lite"/>
    </source>
</evidence>
<evidence type="ECO:0000313" key="3">
    <source>
        <dbReference type="Proteomes" id="UP000748756"/>
    </source>
</evidence>
<accession>A0A9P5UXG1</accession>
<sequence length="67" mass="7153">MDHLEAAALAAAASAITSTANPDIKINSLDSPQIFESFHDEASLKESVVRSQSDSPNSLKISFDFQS</sequence>
<keyword evidence="3" id="KW-1185">Reference proteome</keyword>
<comment type="caution">
    <text evidence="2">The sequence shown here is derived from an EMBL/GenBank/DDBJ whole genome shotgun (WGS) entry which is preliminary data.</text>
</comment>
<proteinExistence type="predicted"/>
<dbReference type="EMBL" id="JAAAUQ010002439">
    <property type="protein sequence ID" value="KAF9123702.1"/>
    <property type="molecule type" value="Genomic_DNA"/>
</dbReference>
<name>A0A9P5UXG1_9FUNG</name>
<dbReference type="Proteomes" id="UP000748756">
    <property type="component" value="Unassembled WGS sequence"/>
</dbReference>
<dbReference type="OrthoDB" id="10406860at2759"/>
<protein>
    <submittedName>
        <fullName evidence="2">Uncharacterized protein</fullName>
    </submittedName>
</protein>